<dbReference type="PANTHER" id="PTHR43289:SF6">
    <property type="entry name" value="SERINE_THREONINE-PROTEIN KINASE NEKL-3"/>
    <property type="match status" value="1"/>
</dbReference>
<dbReference type="AlphaFoldDB" id="A0A143PSD0"/>
<evidence type="ECO:0000256" key="2">
    <source>
        <dbReference type="ARBA" id="ARBA00022741"/>
    </source>
</evidence>
<evidence type="ECO:0000256" key="1">
    <source>
        <dbReference type="ARBA" id="ARBA00022679"/>
    </source>
</evidence>
<evidence type="ECO:0000259" key="7">
    <source>
        <dbReference type="PROSITE" id="PS50011"/>
    </source>
</evidence>
<keyword evidence="1 8" id="KW-0808">Transferase</keyword>
<dbReference type="Gene3D" id="3.30.200.20">
    <property type="entry name" value="Phosphorylase Kinase, domain 1"/>
    <property type="match status" value="1"/>
</dbReference>
<feature type="transmembrane region" description="Helical" evidence="6">
    <location>
        <begin position="401"/>
        <end position="423"/>
    </location>
</feature>
<sequence>MSAQRTRLLELAASVADGTVDIDWTKLEASVVDDEDRQLLQDLRVLAGVAELHRSDPAELAASRGRVVGRIGPALTDTDVPTVEERVLPPPSKQPLDSWGHLELIEQIGQGSFGNVYRARDTRLDRDVALKLLRKGRQTAELADKILHEGRILARVRHRNVVTVFGVEEQDGRIGLWMEYIRGRTLEQLLRSTGSFGAREAALIGQELCRALASVHKAGLVHRDIKAQNVMREEGGRLVLMDFGAGQYVHAAGATPSGRLTGTPLYLAPELMRGGEATVRSDIYSLGVLLFHLVTGQYPVSATSLDDLRQAHREGRRFRLHDARPDLADDFARVVERASNPDPACRYASAGALQEALARSLGLDSTITVDRDALAAVLAATPPDLPAPAEAAPRWFRAFRWWHVAGVGFALGAVLVALLAWLLPRDAAPTMRPTANTPVVAIRPVMATASSFDPLTFAVASSLGARLRSSPEVRVTSPDAVATLNDVAASGATIMATLQSDALIELLPVRQLPDGYHASVRLLVAGALPVTLPPIGPVATLDGLGDALASALATPLRLNPEALHGTMHAAAARGNREALEHFARGLRQIATESNEGIAQACQSFKASIDADPTFAAGYARWAQCLLTQYRLGALPPATAFEYARTAASIALARDADNADARAAVADLYAEDGHDWARAENEFHEALARDSSNVYARSRYAMLLAGRGRTAESVEHLTDALRSSPLSTIVKGYLAMSLHYSARDDEALELFQQLRGVDASYESALVGQCRVFVVVGKFQEALTACRQLLARRNGSDAFAQAQIAAALGRLGREADATKQLAQLRAQYDAATEADRPNLAFFLATAYAALDQPDQVFPWLEVAARGKSSRAAYLRVDPRFAAARADPRWSQVLAAYEKP</sequence>
<dbReference type="PROSITE" id="PS00107">
    <property type="entry name" value="PROTEIN_KINASE_ATP"/>
    <property type="match status" value="1"/>
</dbReference>
<reference evidence="9" key="2">
    <citation type="submission" date="2016-04" db="EMBL/GenBank/DDBJ databases">
        <title>First Complete Genome Sequence of a Subdivision 6 Acidobacterium.</title>
        <authorList>
            <person name="Huang S."/>
            <person name="Vieira S."/>
            <person name="Bunk B."/>
            <person name="Riedel T."/>
            <person name="Sproeer C."/>
            <person name="Overmann J."/>
        </authorList>
    </citation>
    <scope>NUCLEOTIDE SEQUENCE [LARGE SCALE GENOMIC DNA]</scope>
    <source>
        <strain evidence="9">DSM 100886 HEG_-6_39</strain>
    </source>
</reference>
<keyword evidence="4 5" id="KW-0067">ATP-binding</keyword>
<evidence type="ECO:0000256" key="6">
    <source>
        <dbReference type="SAM" id="Phobius"/>
    </source>
</evidence>
<organism evidence="8 9">
    <name type="scientific">Luteitalea pratensis</name>
    <dbReference type="NCBI Taxonomy" id="1855912"/>
    <lineage>
        <taxon>Bacteria</taxon>
        <taxon>Pseudomonadati</taxon>
        <taxon>Acidobacteriota</taxon>
        <taxon>Vicinamibacteria</taxon>
        <taxon>Vicinamibacterales</taxon>
        <taxon>Vicinamibacteraceae</taxon>
        <taxon>Luteitalea</taxon>
    </lineage>
</organism>
<feature type="domain" description="Protein kinase" evidence="7">
    <location>
        <begin position="102"/>
        <end position="358"/>
    </location>
</feature>
<keyword evidence="6" id="KW-0812">Transmembrane</keyword>
<dbReference type="PATRIC" id="fig|1813736.3.peg.4556"/>
<dbReference type="Gene3D" id="1.25.40.10">
    <property type="entry name" value="Tetratricopeptide repeat domain"/>
    <property type="match status" value="1"/>
</dbReference>
<dbReference type="PANTHER" id="PTHR43289">
    <property type="entry name" value="MITOGEN-ACTIVATED PROTEIN KINASE KINASE KINASE 20-RELATED"/>
    <property type="match status" value="1"/>
</dbReference>
<gene>
    <name evidence="8" type="primary">prkC_35</name>
    <name evidence="8" type="ORF">LuPra_04318</name>
</gene>
<dbReference type="Pfam" id="PF00069">
    <property type="entry name" value="Pkinase"/>
    <property type="match status" value="1"/>
</dbReference>
<dbReference type="InterPro" id="IPR000719">
    <property type="entry name" value="Prot_kinase_dom"/>
</dbReference>
<dbReference type="GO" id="GO:0004674">
    <property type="term" value="F:protein serine/threonine kinase activity"/>
    <property type="evidence" value="ECO:0007669"/>
    <property type="project" value="UniProtKB-EC"/>
</dbReference>
<dbReference type="Proteomes" id="UP000076079">
    <property type="component" value="Chromosome"/>
</dbReference>
<feature type="binding site" evidence="5">
    <location>
        <position position="131"/>
    </location>
    <ligand>
        <name>ATP</name>
        <dbReference type="ChEBI" id="CHEBI:30616"/>
    </ligand>
</feature>
<dbReference type="RefSeq" id="WP_110172656.1">
    <property type="nucleotide sequence ID" value="NZ_CP015136.1"/>
</dbReference>
<evidence type="ECO:0000313" key="9">
    <source>
        <dbReference type="Proteomes" id="UP000076079"/>
    </source>
</evidence>
<dbReference type="KEGG" id="abac:LuPra_04318"/>
<keyword evidence="9" id="KW-1185">Reference proteome</keyword>
<accession>A0A143PSD0</accession>
<dbReference type="InterPro" id="IPR011990">
    <property type="entry name" value="TPR-like_helical_dom_sf"/>
</dbReference>
<dbReference type="EMBL" id="CP015136">
    <property type="protein sequence ID" value="AMY11073.1"/>
    <property type="molecule type" value="Genomic_DNA"/>
</dbReference>
<keyword evidence="3 8" id="KW-0418">Kinase</keyword>
<evidence type="ECO:0000256" key="5">
    <source>
        <dbReference type="PROSITE-ProRule" id="PRU10141"/>
    </source>
</evidence>
<dbReference type="InterPro" id="IPR017441">
    <property type="entry name" value="Protein_kinase_ATP_BS"/>
</dbReference>
<evidence type="ECO:0000256" key="3">
    <source>
        <dbReference type="ARBA" id="ARBA00022777"/>
    </source>
</evidence>
<dbReference type="Gene3D" id="1.10.510.10">
    <property type="entry name" value="Transferase(Phosphotransferase) domain 1"/>
    <property type="match status" value="1"/>
</dbReference>
<dbReference type="SUPFAM" id="SSF48452">
    <property type="entry name" value="TPR-like"/>
    <property type="match status" value="2"/>
</dbReference>
<dbReference type="GO" id="GO:0005524">
    <property type="term" value="F:ATP binding"/>
    <property type="evidence" value="ECO:0007669"/>
    <property type="project" value="UniProtKB-UniRule"/>
</dbReference>
<dbReference type="PROSITE" id="PS50011">
    <property type="entry name" value="PROTEIN_KINASE_DOM"/>
    <property type="match status" value="1"/>
</dbReference>
<reference evidence="8 9" key="1">
    <citation type="journal article" date="2016" name="Genome Announc.">
        <title>First Complete Genome Sequence of a Subdivision 6 Acidobacterium Strain.</title>
        <authorList>
            <person name="Huang S."/>
            <person name="Vieira S."/>
            <person name="Bunk B."/>
            <person name="Riedel T."/>
            <person name="Sproer C."/>
            <person name="Overmann J."/>
        </authorList>
    </citation>
    <scope>NUCLEOTIDE SEQUENCE [LARGE SCALE GENOMIC DNA]</scope>
    <source>
        <strain evidence="9">DSM 100886 HEG_-6_39</strain>
    </source>
</reference>
<protein>
    <submittedName>
        <fullName evidence="8">Serine/threonine-protein kinase PrkC</fullName>
        <ecNumber evidence="8">2.7.11.1</ecNumber>
    </submittedName>
</protein>
<dbReference type="InterPro" id="IPR011009">
    <property type="entry name" value="Kinase-like_dom_sf"/>
</dbReference>
<name>A0A143PSD0_LUTPR</name>
<proteinExistence type="predicted"/>
<dbReference type="CDD" id="cd14014">
    <property type="entry name" value="STKc_PknB_like"/>
    <property type="match status" value="1"/>
</dbReference>
<dbReference type="SMART" id="SM00220">
    <property type="entry name" value="S_TKc"/>
    <property type="match status" value="1"/>
</dbReference>
<keyword evidence="2 5" id="KW-0547">Nucleotide-binding</keyword>
<dbReference type="STRING" id="1855912.LuPra_04318"/>
<keyword evidence="6" id="KW-1133">Transmembrane helix</keyword>
<keyword evidence="6" id="KW-0472">Membrane</keyword>
<dbReference type="SUPFAM" id="SSF56112">
    <property type="entry name" value="Protein kinase-like (PK-like)"/>
    <property type="match status" value="1"/>
</dbReference>
<dbReference type="EC" id="2.7.11.1" evidence="8"/>
<dbReference type="OrthoDB" id="9801841at2"/>
<evidence type="ECO:0000313" key="8">
    <source>
        <dbReference type="EMBL" id="AMY11073.1"/>
    </source>
</evidence>
<evidence type="ECO:0000256" key="4">
    <source>
        <dbReference type="ARBA" id="ARBA00022840"/>
    </source>
</evidence>